<evidence type="ECO:0000256" key="7">
    <source>
        <dbReference type="RuleBase" id="RU365058"/>
    </source>
</evidence>
<dbReference type="EMBL" id="CP111024">
    <property type="protein sequence ID" value="WAR24455.1"/>
    <property type="molecule type" value="Genomic_DNA"/>
</dbReference>
<organism evidence="11 12">
    <name type="scientific">Mya arenaria</name>
    <name type="common">Soft-shell clam</name>
    <dbReference type="NCBI Taxonomy" id="6604"/>
    <lineage>
        <taxon>Eukaryota</taxon>
        <taxon>Metazoa</taxon>
        <taxon>Spiralia</taxon>
        <taxon>Lophotrochozoa</taxon>
        <taxon>Mollusca</taxon>
        <taxon>Bivalvia</taxon>
        <taxon>Autobranchia</taxon>
        <taxon>Heteroconchia</taxon>
        <taxon>Euheterodonta</taxon>
        <taxon>Imparidentia</taxon>
        <taxon>Neoheterodontei</taxon>
        <taxon>Myida</taxon>
        <taxon>Myoidea</taxon>
        <taxon>Myidae</taxon>
        <taxon>Mya</taxon>
    </lineage>
</organism>
<feature type="domain" description="AAA+ ATPase" evidence="9">
    <location>
        <begin position="573"/>
        <end position="723"/>
    </location>
</feature>
<dbReference type="SMART" id="SM00382">
    <property type="entry name" value="AAA"/>
    <property type="match status" value="1"/>
</dbReference>
<feature type="compositionally biased region" description="Basic residues" evidence="8">
    <location>
        <begin position="348"/>
        <end position="359"/>
    </location>
</feature>
<evidence type="ECO:0000256" key="6">
    <source>
        <dbReference type="ARBA" id="ARBA00023242"/>
    </source>
</evidence>
<dbReference type="Pfam" id="PF00004">
    <property type="entry name" value="AAA"/>
    <property type="match status" value="1"/>
</dbReference>
<comment type="function">
    <text evidence="7">Component of the origin recognition complex (ORC) that binds origins of replication. DNA-binding is ATP-dependent, however specific DNA sequences that define origins of replication have not been identified so far. ORC is required to assemble the pre-replication complex necessary to initiate DNA replication.</text>
</comment>
<dbReference type="InterPro" id="IPR036390">
    <property type="entry name" value="WH_DNA-bd_sf"/>
</dbReference>
<dbReference type="PANTHER" id="PTHR10763:SF23">
    <property type="entry name" value="ORIGIN RECOGNITION COMPLEX SUBUNIT 1"/>
    <property type="match status" value="1"/>
</dbReference>
<feature type="compositionally biased region" description="Acidic residues" evidence="8">
    <location>
        <begin position="462"/>
        <end position="474"/>
    </location>
</feature>
<comment type="similarity">
    <text evidence="2 7">Belongs to the ORC1 family.</text>
</comment>
<dbReference type="InterPro" id="IPR003593">
    <property type="entry name" value="AAA+_ATPase"/>
</dbReference>
<feature type="domain" description="Cdc6 C-terminal" evidence="10">
    <location>
        <begin position="790"/>
        <end position="870"/>
    </location>
</feature>
<evidence type="ECO:0000256" key="2">
    <source>
        <dbReference type="ARBA" id="ARBA00008398"/>
    </source>
</evidence>
<keyword evidence="6 7" id="KW-0539">Nucleus</keyword>
<evidence type="ECO:0000256" key="3">
    <source>
        <dbReference type="ARBA" id="ARBA00022705"/>
    </source>
</evidence>
<dbReference type="Gene3D" id="2.30.30.490">
    <property type="match status" value="1"/>
</dbReference>
<feature type="region of interest" description="Disordered" evidence="8">
    <location>
        <begin position="162"/>
        <end position="196"/>
    </location>
</feature>
<dbReference type="SMART" id="SM01074">
    <property type="entry name" value="Cdc6_C"/>
    <property type="match status" value="1"/>
</dbReference>
<dbReference type="SUPFAM" id="SSF52540">
    <property type="entry name" value="P-loop containing nucleoside triphosphate hydrolases"/>
    <property type="match status" value="1"/>
</dbReference>
<dbReference type="InterPro" id="IPR003959">
    <property type="entry name" value="ATPase_AAA_core"/>
</dbReference>
<dbReference type="SUPFAM" id="SSF46785">
    <property type="entry name" value="Winged helix' DNA-binding domain"/>
    <property type="match status" value="1"/>
</dbReference>
<protein>
    <recommendedName>
        <fullName evidence="7">Origin recognition complex subunit 1</fullName>
    </recommendedName>
</protein>
<keyword evidence="3 7" id="KW-0235">DNA replication</keyword>
<dbReference type="Proteomes" id="UP001164746">
    <property type="component" value="Chromosome 13"/>
</dbReference>
<dbReference type="InterPro" id="IPR027417">
    <property type="entry name" value="P-loop_NTPase"/>
</dbReference>
<feature type="compositionally biased region" description="Basic and acidic residues" evidence="8">
    <location>
        <begin position="375"/>
        <end position="389"/>
    </location>
</feature>
<keyword evidence="7" id="KW-0067">ATP-binding</keyword>
<dbReference type="Pfam" id="PF17872">
    <property type="entry name" value="AAA_lid_10"/>
    <property type="match status" value="1"/>
</dbReference>
<comment type="subunit">
    <text evidence="7">ORC is composed of six subunits.</text>
</comment>
<reference evidence="11" key="1">
    <citation type="submission" date="2022-11" db="EMBL/GenBank/DDBJ databases">
        <title>Centuries of genome instability and evolution in soft-shell clam transmissible cancer (bioRxiv).</title>
        <authorList>
            <person name="Hart S.F.M."/>
            <person name="Yonemitsu M.A."/>
            <person name="Giersch R.M."/>
            <person name="Beal B.F."/>
            <person name="Arriagada G."/>
            <person name="Davis B.W."/>
            <person name="Ostrander E.A."/>
            <person name="Goff S.P."/>
            <person name="Metzger M.J."/>
        </authorList>
    </citation>
    <scope>NUCLEOTIDE SEQUENCE</scope>
    <source>
        <strain evidence="11">MELC-2E11</strain>
        <tissue evidence="11">Siphon/mantle</tissue>
    </source>
</reference>
<keyword evidence="4" id="KW-0479">Metal-binding</keyword>
<dbReference type="Gene3D" id="3.40.50.300">
    <property type="entry name" value="P-loop containing nucleotide triphosphate hydrolases"/>
    <property type="match status" value="1"/>
</dbReference>
<evidence type="ECO:0000256" key="1">
    <source>
        <dbReference type="ARBA" id="ARBA00004123"/>
    </source>
</evidence>
<evidence type="ECO:0000313" key="11">
    <source>
        <dbReference type="EMBL" id="WAR24455.1"/>
    </source>
</evidence>
<evidence type="ECO:0000256" key="4">
    <source>
        <dbReference type="ARBA" id="ARBA00022723"/>
    </source>
</evidence>
<keyword evidence="5 7" id="KW-0238">DNA-binding</keyword>
<feature type="region of interest" description="Disordered" evidence="8">
    <location>
        <begin position="432"/>
        <end position="530"/>
    </location>
</feature>
<feature type="compositionally biased region" description="Low complexity" evidence="8">
    <location>
        <begin position="212"/>
        <end position="232"/>
    </location>
</feature>
<dbReference type="CDD" id="cd08768">
    <property type="entry name" value="Cdc6_C"/>
    <property type="match status" value="1"/>
</dbReference>
<feature type="compositionally biased region" description="Basic and acidic residues" evidence="8">
    <location>
        <begin position="324"/>
        <end position="347"/>
    </location>
</feature>
<accession>A0ABY7FQG7</accession>
<evidence type="ECO:0000259" key="10">
    <source>
        <dbReference type="SMART" id="SM01074"/>
    </source>
</evidence>
<feature type="region of interest" description="Disordered" evidence="8">
    <location>
        <begin position="259"/>
        <end position="420"/>
    </location>
</feature>
<feature type="compositionally biased region" description="Polar residues" evidence="8">
    <location>
        <begin position="173"/>
        <end position="188"/>
    </location>
</feature>
<evidence type="ECO:0000313" key="12">
    <source>
        <dbReference type="Proteomes" id="UP001164746"/>
    </source>
</evidence>
<dbReference type="InterPro" id="IPR050311">
    <property type="entry name" value="ORC1/CDC6"/>
</dbReference>
<keyword evidence="7" id="KW-0547">Nucleotide-binding</keyword>
<keyword evidence="12" id="KW-1185">Reference proteome</keyword>
<feature type="region of interest" description="Disordered" evidence="8">
    <location>
        <begin position="212"/>
        <end position="247"/>
    </location>
</feature>
<dbReference type="InterPro" id="IPR015163">
    <property type="entry name" value="Cdc6_C"/>
</dbReference>
<proteinExistence type="inferred from homology"/>
<feature type="compositionally biased region" description="Basic residues" evidence="8">
    <location>
        <begin position="483"/>
        <end position="496"/>
    </location>
</feature>
<comment type="subcellular location">
    <subcellularLocation>
        <location evidence="1 7">Nucleus</location>
    </subcellularLocation>
</comment>
<name>A0ABY7FQG7_MYAAR</name>
<dbReference type="Pfam" id="PF09079">
    <property type="entry name" value="WHD_Cdc6"/>
    <property type="match status" value="1"/>
</dbReference>
<evidence type="ECO:0000256" key="8">
    <source>
        <dbReference type="SAM" id="MobiDB-lite"/>
    </source>
</evidence>
<feature type="compositionally biased region" description="Polar residues" evidence="8">
    <location>
        <begin position="297"/>
        <end position="307"/>
    </location>
</feature>
<sequence length="876" mass="98169">MQTSNYFQTRASKQNIEWQGKGKSKDRHQNRSLSYGSFTLNGTIYSVGDYVLVATDVDKNPSKALLAEARRFIQIECLPKPAQRALALKKTNTNSQEVVLSTDKRDNNVVDLTQLIGKCQVIESKNIPVQSPSGRKTRHPMFYAAHSYDGCKIGSLFDDDKENWEPKDLQGSGRKNNVTSKSTASPLQPSEKHGVDVTKLIEDDRFSIISTTSTDSVSSKASSKSSVSNGSRRSSRSKPVKDTSEDDLDLIIPSSKFVVRGTASPQKDNKSKIEINDSVTNSPRSESLRKAVLRMNKNGNNGGQTPTKAADVDDDDIIQRVKQPRTEPRRRSLAVLEEKKPEPAKSERKVRRVQSVRLKRVGEEYQSFRNPTPDSEGRRVRSRLSDRQSSRQAFAEVTNATNTRSSPRKIRAARQGVSYAESLSEMVWDEDFERKRGSRKRSSAATPKSSKSKKSKERDYSPDDPDFEDDDEVFSETSSTSGRGRRTPRSVSRRNSARTPKQNHGTPRARRSILDAATPTVPGRQQPLMSPTSVLEEARARLHVSAVPETLPCREKEFDDIYTFVESKVIDGTGGCMYISGVPGTGKTATVHEVIRSLVRGYEDGELPSFKYIEINGMKLTEPKQAYVELLKQLTGQKATPDHAADLLNRRFCGSSSRETVVLLVDELDLLWTRKQDVMYNIFDWPTKQHARLIVLAVANTMDLPERIMMKRVSSRLGLKAFDEDAIQLAARKVAALSGDARRALDICRRSTEIAEQASQRQKKDVLVGMVHVDKALQEMNASDQEKIFLRAVVAEFQRLGLEEAEFSKLFDQHVSLCRLEGLHPPSTGELSGMCSRLGSIRLLLVEHGRNDLNMRVRLNVSQDDVMYALREARDM</sequence>
<evidence type="ECO:0000256" key="5">
    <source>
        <dbReference type="ARBA" id="ARBA00023125"/>
    </source>
</evidence>
<dbReference type="InterPro" id="IPR043151">
    <property type="entry name" value="BAH_sf"/>
</dbReference>
<dbReference type="PANTHER" id="PTHR10763">
    <property type="entry name" value="CELL DIVISION CONTROL PROTEIN 6-RELATED"/>
    <property type="match status" value="1"/>
</dbReference>
<gene>
    <name evidence="11" type="ORF">MAR_038124</name>
</gene>
<dbReference type="InterPro" id="IPR041083">
    <property type="entry name" value="AAA_lid_10"/>
</dbReference>
<evidence type="ECO:0000259" key="9">
    <source>
        <dbReference type="SMART" id="SM00382"/>
    </source>
</evidence>